<accession>A0A9Q0IXK0</accession>
<dbReference type="PROSITE" id="PS51194">
    <property type="entry name" value="HELICASE_CTER"/>
    <property type="match status" value="2"/>
</dbReference>
<evidence type="ECO:0000313" key="10">
    <source>
        <dbReference type="EMBL" id="KAJ3614335.1"/>
    </source>
</evidence>
<dbReference type="GO" id="GO:0016787">
    <property type="term" value="F:hydrolase activity"/>
    <property type="evidence" value="ECO:0007669"/>
    <property type="project" value="UniProtKB-KW"/>
</dbReference>
<evidence type="ECO:0000256" key="3">
    <source>
        <dbReference type="ARBA" id="ARBA00022741"/>
    </source>
</evidence>
<dbReference type="SUPFAM" id="SSF52540">
    <property type="entry name" value="P-loop containing nucleoside triphosphate hydrolases"/>
    <property type="match status" value="2"/>
</dbReference>
<sequence>MTMLVDAETKLTLNGLQQFYCRPEDSEKNRMLFELLDVLEFNQLVIFVKSVPRCVALTELLVEQSFPAVAIHRGMGKAERLSRFQQFKDSQRRILVVTNLVARGVDIKRANMVFNYDMPQDSDTYLHRVARAARFGTKGLAVTFVSDEADAKTLNEVQDRFEINIVELPPIEMFVEDEILHGLQQFYCRPAENEKNRMLFELLDVLEFNKLVIFVKSVPRCVALTELLVEQNFPAIAIHRSMGKADRLSRYQQSKDSQRNILVATNLFYLGKDLKRANMVFNYDMPEDSDTYLHRVAHAAMFGTKGLAVTFVSDEADARKLNEVQARFEVDIVELPI</sequence>
<evidence type="ECO:0000256" key="4">
    <source>
        <dbReference type="ARBA" id="ARBA00022801"/>
    </source>
</evidence>
<evidence type="ECO:0000256" key="1">
    <source>
        <dbReference type="ARBA" id="ARBA00004123"/>
    </source>
</evidence>
<dbReference type="GO" id="GO:0003724">
    <property type="term" value="F:RNA helicase activity"/>
    <property type="evidence" value="ECO:0007669"/>
    <property type="project" value="UniProtKB-EC"/>
</dbReference>
<dbReference type="Pfam" id="PF00271">
    <property type="entry name" value="Helicase_C"/>
    <property type="match status" value="2"/>
</dbReference>
<keyword evidence="6" id="KW-0067">ATP-binding</keyword>
<proteinExistence type="inferred from homology"/>
<evidence type="ECO:0000256" key="6">
    <source>
        <dbReference type="ARBA" id="ARBA00022840"/>
    </source>
</evidence>
<dbReference type="InterPro" id="IPR001650">
    <property type="entry name" value="Helicase_C-like"/>
</dbReference>
<feature type="domain" description="Helicase C-terminal" evidence="9">
    <location>
        <begin position="198"/>
        <end position="337"/>
    </location>
</feature>
<dbReference type="OrthoDB" id="196131at2759"/>
<dbReference type="PANTHER" id="PTHR47958">
    <property type="entry name" value="ATP-DEPENDENT RNA HELICASE DBP3"/>
    <property type="match status" value="1"/>
</dbReference>
<dbReference type="Proteomes" id="UP001148018">
    <property type="component" value="Unassembled WGS sequence"/>
</dbReference>
<evidence type="ECO:0000256" key="8">
    <source>
        <dbReference type="ARBA" id="ARBA00038213"/>
    </source>
</evidence>
<keyword evidence="3" id="KW-0547">Nucleotide-binding</keyword>
<dbReference type="GO" id="GO:0005524">
    <property type="term" value="F:ATP binding"/>
    <property type="evidence" value="ECO:0007669"/>
    <property type="project" value="UniProtKB-KW"/>
</dbReference>
<evidence type="ECO:0000256" key="2">
    <source>
        <dbReference type="ARBA" id="ARBA00012552"/>
    </source>
</evidence>
<dbReference type="GO" id="GO:0005634">
    <property type="term" value="C:nucleus"/>
    <property type="evidence" value="ECO:0007669"/>
    <property type="project" value="UniProtKB-SubCell"/>
</dbReference>
<dbReference type="EMBL" id="JANIIK010000034">
    <property type="protein sequence ID" value="KAJ3614335.1"/>
    <property type="molecule type" value="Genomic_DNA"/>
</dbReference>
<comment type="caution">
    <text evidence="10">The sequence shown here is derived from an EMBL/GenBank/DDBJ whole genome shotgun (WGS) entry which is preliminary data.</text>
</comment>
<keyword evidence="4" id="KW-0378">Hydrolase</keyword>
<feature type="domain" description="Helicase C-terminal" evidence="9">
    <location>
        <begin position="31"/>
        <end position="179"/>
    </location>
</feature>
<dbReference type="EC" id="3.6.4.13" evidence="2"/>
<dbReference type="SMART" id="SM00490">
    <property type="entry name" value="HELICc"/>
    <property type="match status" value="2"/>
</dbReference>
<dbReference type="CDD" id="cd18787">
    <property type="entry name" value="SF2_C_DEAD"/>
    <property type="match status" value="2"/>
</dbReference>
<reference evidence="10" key="1">
    <citation type="submission" date="2022-07" db="EMBL/GenBank/DDBJ databases">
        <title>Chromosome-level genome of Muraenolepis orangiensis.</title>
        <authorList>
            <person name="Kim J."/>
        </authorList>
    </citation>
    <scope>NUCLEOTIDE SEQUENCE</scope>
    <source>
        <strain evidence="10">KU_S4_2022</strain>
        <tissue evidence="10">Muscle</tissue>
    </source>
</reference>
<evidence type="ECO:0000256" key="7">
    <source>
        <dbReference type="ARBA" id="ARBA00023242"/>
    </source>
</evidence>
<protein>
    <recommendedName>
        <fullName evidence="2">RNA helicase</fullName>
        <ecNumber evidence="2">3.6.4.13</ecNumber>
    </recommendedName>
</protein>
<dbReference type="FunFam" id="3.40.50.300:FF:000111">
    <property type="entry name" value="DEAD-box ATP-dependent RNA helicase"/>
    <property type="match status" value="2"/>
</dbReference>
<dbReference type="Gene3D" id="3.40.50.300">
    <property type="entry name" value="P-loop containing nucleotide triphosphate hydrolases"/>
    <property type="match status" value="2"/>
</dbReference>
<dbReference type="AlphaFoldDB" id="A0A9Q0IXK0"/>
<evidence type="ECO:0000259" key="9">
    <source>
        <dbReference type="PROSITE" id="PS51194"/>
    </source>
</evidence>
<keyword evidence="11" id="KW-1185">Reference proteome</keyword>
<gene>
    <name evidence="10" type="ORF">NHX12_017909</name>
</gene>
<dbReference type="InterPro" id="IPR027417">
    <property type="entry name" value="P-loop_NTPase"/>
</dbReference>
<organism evidence="10 11">
    <name type="scientific">Muraenolepis orangiensis</name>
    <name type="common">Patagonian moray cod</name>
    <dbReference type="NCBI Taxonomy" id="630683"/>
    <lineage>
        <taxon>Eukaryota</taxon>
        <taxon>Metazoa</taxon>
        <taxon>Chordata</taxon>
        <taxon>Craniata</taxon>
        <taxon>Vertebrata</taxon>
        <taxon>Euteleostomi</taxon>
        <taxon>Actinopterygii</taxon>
        <taxon>Neopterygii</taxon>
        <taxon>Teleostei</taxon>
        <taxon>Neoteleostei</taxon>
        <taxon>Acanthomorphata</taxon>
        <taxon>Zeiogadaria</taxon>
        <taxon>Gadariae</taxon>
        <taxon>Gadiformes</taxon>
        <taxon>Muraenolepidoidei</taxon>
        <taxon>Muraenolepididae</taxon>
        <taxon>Muraenolepis</taxon>
    </lineage>
</organism>
<name>A0A9Q0IXK0_9TELE</name>
<comment type="similarity">
    <text evidence="8">Belongs to the DEAD box helicase family. DECD subfamily.</text>
</comment>
<evidence type="ECO:0000313" key="11">
    <source>
        <dbReference type="Proteomes" id="UP001148018"/>
    </source>
</evidence>
<evidence type="ECO:0000256" key="5">
    <source>
        <dbReference type="ARBA" id="ARBA00022806"/>
    </source>
</evidence>
<comment type="subcellular location">
    <subcellularLocation>
        <location evidence="1">Nucleus</location>
    </subcellularLocation>
</comment>
<keyword evidence="7" id="KW-0539">Nucleus</keyword>
<keyword evidence="5" id="KW-0347">Helicase</keyword>